<name>A0ABU8HGE9_9BACI</name>
<accession>A0ABU8HGE9</accession>
<keyword evidence="3" id="KW-1185">Reference proteome</keyword>
<dbReference type="InterPro" id="IPR023485">
    <property type="entry name" value="Ptyr_pPase"/>
</dbReference>
<dbReference type="InterPro" id="IPR036196">
    <property type="entry name" value="Ptyr_pPase_sf"/>
</dbReference>
<dbReference type="SMART" id="SM00226">
    <property type="entry name" value="LMWPc"/>
    <property type="match status" value="1"/>
</dbReference>
<dbReference type="InterPro" id="IPR050438">
    <property type="entry name" value="LMW_PTPase"/>
</dbReference>
<protein>
    <recommendedName>
        <fullName evidence="1">Phosphotyrosine protein phosphatase I domain-containing protein</fullName>
    </recommendedName>
</protein>
<evidence type="ECO:0000313" key="2">
    <source>
        <dbReference type="EMBL" id="MEI5908451.1"/>
    </source>
</evidence>
<feature type="domain" description="Phosphotyrosine protein phosphatase I" evidence="1">
    <location>
        <begin position="1"/>
        <end position="148"/>
    </location>
</feature>
<dbReference type="RefSeq" id="WP_336587902.1">
    <property type="nucleotide sequence ID" value="NZ_JBBAXC010000013.1"/>
</dbReference>
<dbReference type="Gene3D" id="3.40.50.2300">
    <property type="match status" value="1"/>
</dbReference>
<dbReference type="EMBL" id="JBBAXC010000013">
    <property type="protein sequence ID" value="MEI5908451.1"/>
    <property type="molecule type" value="Genomic_DNA"/>
</dbReference>
<organism evidence="2 3">
    <name type="scientific">Bacillus spongiae</name>
    <dbReference type="NCBI Taxonomy" id="2683610"/>
    <lineage>
        <taxon>Bacteria</taxon>
        <taxon>Bacillati</taxon>
        <taxon>Bacillota</taxon>
        <taxon>Bacilli</taxon>
        <taxon>Bacillales</taxon>
        <taxon>Bacillaceae</taxon>
        <taxon>Bacillus</taxon>
    </lineage>
</organism>
<reference evidence="2 3" key="1">
    <citation type="journal article" date="2018" name="J. Microbiol.">
        <title>Bacillus spongiae sp. nov., isolated from sponge of Jeju Island.</title>
        <authorList>
            <person name="Lee G.E."/>
            <person name="Im W.T."/>
            <person name="Park J.S."/>
        </authorList>
    </citation>
    <scope>NUCLEOTIDE SEQUENCE [LARGE SCALE GENOMIC DNA]</scope>
    <source>
        <strain evidence="2 3">135PIL107-10</strain>
    </source>
</reference>
<comment type="caution">
    <text evidence="2">The sequence shown here is derived from an EMBL/GenBank/DDBJ whole genome shotgun (WGS) entry which is preliminary data.</text>
</comment>
<dbReference type="PANTHER" id="PTHR11717">
    <property type="entry name" value="LOW MOLECULAR WEIGHT PROTEIN TYROSINE PHOSPHATASE"/>
    <property type="match status" value="1"/>
</dbReference>
<sequence>MKILFLCTDNYTRSITAEFCLVNYLKKNNLSHIEVQSAGFKSNSDLSSFSSIHFDRMDQLSIDTSNFKRTQFNKEFFEEFSVIVGMGKEHKDYILQEYGKRIYLFNEIYKKEEISLVVPPPDEDGSYLEEIKNMVDYIHNAMPKFVENLSLIQVQT</sequence>
<evidence type="ECO:0000313" key="3">
    <source>
        <dbReference type="Proteomes" id="UP001312865"/>
    </source>
</evidence>
<proteinExistence type="predicted"/>
<gene>
    <name evidence="2" type="ORF">WAK64_15485</name>
</gene>
<dbReference type="Proteomes" id="UP001312865">
    <property type="component" value="Unassembled WGS sequence"/>
</dbReference>
<dbReference type="SUPFAM" id="SSF52788">
    <property type="entry name" value="Phosphotyrosine protein phosphatases I"/>
    <property type="match status" value="1"/>
</dbReference>
<dbReference type="Pfam" id="PF01451">
    <property type="entry name" value="LMWPc"/>
    <property type="match status" value="1"/>
</dbReference>
<evidence type="ECO:0000259" key="1">
    <source>
        <dbReference type="SMART" id="SM00226"/>
    </source>
</evidence>
<dbReference type="PANTHER" id="PTHR11717:SF31">
    <property type="entry name" value="LOW MOLECULAR WEIGHT PROTEIN-TYROSINE-PHOSPHATASE ETP-RELATED"/>
    <property type="match status" value="1"/>
</dbReference>